<keyword evidence="7" id="KW-0482">Metalloprotease</keyword>
<dbReference type="Pfam" id="PF05572">
    <property type="entry name" value="Peptidase_M43"/>
    <property type="match status" value="1"/>
</dbReference>
<evidence type="ECO:0000256" key="5">
    <source>
        <dbReference type="ARBA" id="ARBA00022801"/>
    </source>
</evidence>
<keyword evidence="8" id="KW-1015">Disulfide bond</keyword>
<dbReference type="PANTHER" id="PTHR47466">
    <property type="match status" value="1"/>
</dbReference>
<keyword evidence="4" id="KW-0732">Signal</keyword>
<evidence type="ECO:0000256" key="6">
    <source>
        <dbReference type="ARBA" id="ARBA00022833"/>
    </source>
</evidence>
<gene>
    <name evidence="10" type="ORF">PCOR1329_LOCUS2554</name>
</gene>
<sequence length="232" mass="26251">MVREQNRWANEAYRGDSPWQPMAFDRGHPDAVDMKIGFKLVDVKIVTDRECAQRGFTDWGRSLTRKYNPKPLEQLTIVIVTDDMSGVLGQTQFPFDVPEDSPEQMVVVSAEGFRSFPSQNLGKESDMRYDEGDTVVHEVGHALGLYHTFQSGCQSGQGGDWVDDTNPEMFPHFTCDRSSSCHSPDPVRNFMDYTPDSCMVGFTEGQKRRAWCVLEKTRPALFRRSLAVDPTG</sequence>
<dbReference type="SUPFAM" id="SSF55486">
    <property type="entry name" value="Metalloproteases ('zincins'), catalytic domain"/>
    <property type="match status" value="1"/>
</dbReference>
<dbReference type="InterPro" id="IPR008754">
    <property type="entry name" value="Peptidase_M43"/>
</dbReference>
<protein>
    <recommendedName>
        <fullName evidence="9">Peptidase M43 pregnancy-associated plasma-A domain-containing protein</fullName>
    </recommendedName>
</protein>
<dbReference type="Gene3D" id="3.40.390.10">
    <property type="entry name" value="Collagenase (Catalytic Domain)"/>
    <property type="match status" value="1"/>
</dbReference>
<evidence type="ECO:0000256" key="4">
    <source>
        <dbReference type="ARBA" id="ARBA00022729"/>
    </source>
</evidence>
<keyword evidence="11" id="KW-1185">Reference proteome</keyword>
<dbReference type="PANTHER" id="PTHR47466:SF1">
    <property type="entry name" value="METALLOPROTEASE MEP1 (AFU_ORTHOLOGUE AFUA_1G07730)-RELATED"/>
    <property type="match status" value="1"/>
</dbReference>
<organism evidence="10 11">
    <name type="scientific">Prorocentrum cordatum</name>
    <dbReference type="NCBI Taxonomy" id="2364126"/>
    <lineage>
        <taxon>Eukaryota</taxon>
        <taxon>Sar</taxon>
        <taxon>Alveolata</taxon>
        <taxon>Dinophyceae</taxon>
        <taxon>Prorocentrales</taxon>
        <taxon>Prorocentraceae</taxon>
        <taxon>Prorocentrum</taxon>
    </lineage>
</organism>
<evidence type="ECO:0000313" key="10">
    <source>
        <dbReference type="EMBL" id="CAK0791749.1"/>
    </source>
</evidence>
<keyword evidence="3" id="KW-0479">Metal-binding</keyword>
<evidence type="ECO:0000256" key="2">
    <source>
        <dbReference type="ARBA" id="ARBA00022670"/>
    </source>
</evidence>
<evidence type="ECO:0000259" key="9">
    <source>
        <dbReference type="Pfam" id="PF05572"/>
    </source>
</evidence>
<keyword evidence="5" id="KW-0378">Hydrolase</keyword>
<accession>A0ABN9PFP7</accession>
<evidence type="ECO:0000256" key="7">
    <source>
        <dbReference type="ARBA" id="ARBA00023049"/>
    </source>
</evidence>
<reference evidence="10" key="1">
    <citation type="submission" date="2023-10" db="EMBL/GenBank/DDBJ databases">
        <authorList>
            <person name="Chen Y."/>
            <person name="Shah S."/>
            <person name="Dougan E. K."/>
            <person name="Thang M."/>
            <person name="Chan C."/>
        </authorList>
    </citation>
    <scope>NUCLEOTIDE SEQUENCE [LARGE SCALE GENOMIC DNA]</scope>
</reference>
<dbReference type="EMBL" id="CAUYUJ010000647">
    <property type="protein sequence ID" value="CAK0791749.1"/>
    <property type="molecule type" value="Genomic_DNA"/>
</dbReference>
<comment type="similarity">
    <text evidence="1">Belongs to the peptidase M43B family.</text>
</comment>
<evidence type="ECO:0000256" key="3">
    <source>
        <dbReference type="ARBA" id="ARBA00022723"/>
    </source>
</evidence>
<evidence type="ECO:0000313" key="11">
    <source>
        <dbReference type="Proteomes" id="UP001189429"/>
    </source>
</evidence>
<evidence type="ECO:0000256" key="8">
    <source>
        <dbReference type="ARBA" id="ARBA00023157"/>
    </source>
</evidence>
<comment type="caution">
    <text evidence="10">The sequence shown here is derived from an EMBL/GenBank/DDBJ whole genome shotgun (WGS) entry which is preliminary data.</text>
</comment>
<keyword evidence="2" id="KW-0645">Protease</keyword>
<dbReference type="InterPro" id="IPR024079">
    <property type="entry name" value="MetalloPept_cat_dom_sf"/>
</dbReference>
<proteinExistence type="inferred from homology"/>
<name>A0ABN9PFP7_9DINO</name>
<dbReference type="Proteomes" id="UP001189429">
    <property type="component" value="Unassembled WGS sequence"/>
</dbReference>
<keyword evidence="6" id="KW-0862">Zinc</keyword>
<evidence type="ECO:0000256" key="1">
    <source>
        <dbReference type="ARBA" id="ARBA00008721"/>
    </source>
</evidence>
<feature type="domain" description="Peptidase M43 pregnancy-associated plasma-A" evidence="9">
    <location>
        <begin position="130"/>
        <end position="210"/>
    </location>
</feature>